<accession>A0A7L0CG70</accession>
<dbReference type="CDD" id="cd21977">
    <property type="entry name" value="HMG-box_BHMG1"/>
    <property type="match status" value="1"/>
</dbReference>
<dbReference type="Proteomes" id="UP000519115">
    <property type="component" value="Unassembled WGS sequence"/>
</dbReference>
<evidence type="ECO:0000313" key="4">
    <source>
        <dbReference type="EMBL" id="NXJ58132.1"/>
    </source>
</evidence>
<proteinExistence type="predicted"/>
<feature type="region of interest" description="Disordered" evidence="2">
    <location>
        <begin position="1"/>
        <end position="25"/>
    </location>
</feature>
<evidence type="ECO:0000256" key="2">
    <source>
        <dbReference type="SAM" id="MobiDB-lite"/>
    </source>
</evidence>
<keyword evidence="1" id="KW-0238">DNA-binding</keyword>
<name>A0A7L0CG70_9AVES</name>
<dbReference type="InterPro" id="IPR036910">
    <property type="entry name" value="HMG_box_dom_sf"/>
</dbReference>
<dbReference type="SUPFAM" id="SSF47095">
    <property type="entry name" value="HMG-box"/>
    <property type="match status" value="1"/>
</dbReference>
<feature type="domain" description="HMG box" evidence="3">
    <location>
        <begin position="46"/>
        <end position="114"/>
    </location>
</feature>
<reference evidence="4 5" key="1">
    <citation type="submission" date="2019-09" db="EMBL/GenBank/DDBJ databases">
        <title>Bird 10,000 Genomes (B10K) Project - Family phase.</title>
        <authorList>
            <person name="Zhang G."/>
        </authorList>
    </citation>
    <scope>NUCLEOTIDE SEQUENCE [LARGE SCALE GENOMIC DNA]</scope>
    <source>
        <strain evidence="4">B10K-DU-007-42</strain>
        <tissue evidence="4">Muscle</tissue>
    </source>
</reference>
<dbReference type="EMBL" id="VXAF01001443">
    <property type="protein sequence ID" value="NXJ58132.1"/>
    <property type="molecule type" value="Genomic_DNA"/>
</dbReference>
<evidence type="ECO:0000256" key="1">
    <source>
        <dbReference type="PROSITE-ProRule" id="PRU00267"/>
    </source>
</evidence>
<keyword evidence="1" id="KW-0539">Nucleus</keyword>
<comment type="caution">
    <text evidence="4">The sequence shown here is derived from an EMBL/GenBank/DDBJ whole genome shotgun (WGS) entry which is preliminary data.</text>
</comment>
<evidence type="ECO:0000259" key="3">
    <source>
        <dbReference type="PROSITE" id="PS50118"/>
    </source>
</evidence>
<dbReference type="SMART" id="SM00398">
    <property type="entry name" value="HMG"/>
    <property type="match status" value="1"/>
</dbReference>
<keyword evidence="5" id="KW-1185">Reference proteome</keyword>
<dbReference type="PANTHER" id="PTHR47658">
    <property type="entry name" value="HIGH MOBILITY GROUP B PROTEIN 12-RELATED"/>
    <property type="match status" value="1"/>
</dbReference>
<dbReference type="InterPro" id="IPR009071">
    <property type="entry name" value="HMG_box_dom"/>
</dbReference>
<feature type="non-terminal residue" evidence="4">
    <location>
        <position position="1"/>
    </location>
</feature>
<organism evidence="4 5">
    <name type="scientific">Spizaetus tyrannus</name>
    <name type="common">black hawk-eagle</name>
    <dbReference type="NCBI Taxonomy" id="252798"/>
    <lineage>
        <taxon>Eukaryota</taxon>
        <taxon>Metazoa</taxon>
        <taxon>Chordata</taxon>
        <taxon>Craniata</taxon>
        <taxon>Vertebrata</taxon>
        <taxon>Euteleostomi</taxon>
        <taxon>Archelosauria</taxon>
        <taxon>Archosauria</taxon>
        <taxon>Dinosauria</taxon>
        <taxon>Saurischia</taxon>
        <taxon>Theropoda</taxon>
        <taxon>Coelurosauria</taxon>
        <taxon>Aves</taxon>
        <taxon>Neognathae</taxon>
        <taxon>Neoaves</taxon>
        <taxon>Telluraves</taxon>
        <taxon>Accipitrimorphae</taxon>
        <taxon>Accipitriformes</taxon>
        <taxon>Accipitridae</taxon>
        <taxon>Accipitrinae</taxon>
        <taxon>Spizaetus</taxon>
    </lineage>
</organism>
<dbReference type="AlphaFoldDB" id="A0A7L0CG70"/>
<gene>
    <name evidence="4" type="primary">Bhmg1</name>
    <name evidence="4" type="ORF">SPITYR_R16180</name>
</gene>
<dbReference type="GO" id="GO:0005634">
    <property type="term" value="C:nucleus"/>
    <property type="evidence" value="ECO:0007669"/>
    <property type="project" value="UniProtKB-UniRule"/>
</dbReference>
<feature type="non-terminal residue" evidence="4">
    <location>
        <position position="121"/>
    </location>
</feature>
<dbReference type="Pfam" id="PF00505">
    <property type="entry name" value="HMG_box"/>
    <property type="match status" value="1"/>
</dbReference>
<sequence length="121" mass="13222">SPQAPAVAPQEGAADGSPVTPGVALGMGGAPWGQWGWGQGAPPRPKKKCVNGFIMFCRLNRKAYIRAHPGLASTVATRELAQLWRSLSPDERRPYCLRARRFSRLHNRVMRPDGDEDSDAD</sequence>
<dbReference type="GO" id="GO:0003677">
    <property type="term" value="F:DNA binding"/>
    <property type="evidence" value="ECO:0007669"/>
    <property type="project" value="UniProtKB-UniRule"/>
</dbReference>
<protein>
    <submittedName>
        <fullName evidence="4">BHMG1 protein</fullName>
    </submittedName>
</protein>
<feature type="DNA-binding region" description="HMG box" evidence="1">
    <location>
        <begin position="46"/>
        <end position="114"/>
    </location>
</feature>
<dbReference type="PANTHER" id="PTHR47658:SF1">
    <property type="entry name" value="MEIOSIS INITIATOR PROTEIN"/>
    <property type="match status" value="1"/>
</dbReference>
<dbReference type="Gene3D" id="1.10.30.10">
    <property type="entry name" value="High mobility group box domain"/>
    <property type="match status" value="1"/>
</dbReference>
<dbReference type="PROSITE" id="PS50118">
    <property type="entry name" value="HMG_BOX_2"/>
    <property type="match status" value="1"/>
</dbReference>
<evidence type="ECO:0000313" key="5">
    <source>
        <dbReference type="Proteomes" id="UP000519115"/>
    </source>
</evidence>